<name>A0A067RFM5_ZOONE</name>
<protein>
    <submittedName>
        <fullName evidence="2">Armadillo repeat-containing protein 2</fullName>
    </submittedName>
</protein>
<accession>A0A067RFM5</accession>
<dbReference type="Proteomes" id="UP000027135">
    <property type="component" value="Unassembled WGS sequence"/>
</dbReference>
<dbReference type="InterPro" id="IPR038905">
    <property type="entry name" value="ARMC2"/>
</dbReference>
<feature type="compositionally biased region" description="Polar residues" evidence="1">
    <location>
        <begin position="430"/>
        <end position="448"/>
    </location>
</feature>
<dbReference type="EMBL" id="KK852716">
    <property type="protein sequence ID" value="KDR17838.1"/>
    <property type="molecule type" value="Genomic_DNA"/>
</dbReference>
<dbReference type="Gene3D" id="1.25.10.10">
    <property type="entry name" value="Leucine-rich Repeat Variant"/>
    <property type="match status" value="2"/>
</dbReference>
<dbReference type="InterPro" id="IPR016024">
    <property type="entry name" value="ARM-type_fold"/>
</dbReference>
<gene>
    <name evidence="2" type="ORF">L798_06787</name>
</gene>
<evidence type="ECO:0000313" key="2">
    <source>
        <dbReference type="EMBL" id="KDR17838.1"/>
    </source>
</evidence>
<dbReference type="InParanoid" id="A0A067RFM5"/>
<dbReference type="eggNOG" id="KOG1048">
    <property type="taxonomic scope" value="Eukaryota"/>
</dbReference>
<organism evidence="2 3">
    <name type="scientific">Zootermopsis nevadensis</name>
    <name type="common">Dampwood termite</name>
    <dbReference type="NCBI Taxonomy" id="136037"/>
    <lineage>
        <taxon>Eukaryota</taxon>
        <taxon>Metazoa</taxon>
        <taxon>Ecdysozoa</taxon>
        <taxon>Arthropoda</taxon>
        <taxon>Hexapoda</taxon>
        <taxon>Insecta</taxon>
        <taxon>Pterygota</taxon>
        <taxon>Neoptera</taxon>
        <taxon>Polyneoptera</taxon>
        <taxon>Dictyoptera</taxon>
        <taxon>Blattodea</taxon>
        <taxon>Blattoidea</taxon>
        <taxon>Termitoidae</taxon>
        <taxon>Termopsidae</taxon>
        <taxon>Zootermopsis</taxon>
    </lineage>
</organism>
<feature type="compositionally biased region" description="Acidic residues" evidence="1">
    <location>
        <begin position="209"/>
        <end position="220"/>
    </location>
</feature>
<reference evidence="2 3" key="1">
    <citation type="journal article" date="2014" name="Nat. Commun.">
        <title>Molecular traces of alternative social organization in a termite genome.</title>
        <authorList>
            <person name="Terrapon N."/>
            <person name="Li C."/>
            <person name="Robertson H.M."/>
            <person name="Ji L."/>
            <person name="Meng X."/>
            <person name="Booth W."/>
            <person name="Chen Z."/>
            <person name="Childers C.P."/>
            <person name="Glastad K.M."/>
            <person name="Gokhale K."/>
            <person name="Gowin J."/>
            <person name="Gronenberg W."/>
            <person name="Hermansen R.A."/>
            <person name="Hu H."/>
            <person name="Hunt B.G."/>
            <person name="Huylmans A.K."/>
            <person name="Khalil S.M."/>
            <person name="Mitchell R.D."/>
            <person name="Munoz-Torres M.C."/>
            <person name="Mustard J.A."/>
            <person name="Pan H."/>
            <person name="Reese J.T."/>
            <person name="Scharf M.E."/>
            <person name="Sun F."/>
            <person name="Vogel H."/>
            <person name="Xiao J."/>
            <person name="Yang W."/>
            <person name="Yang Z."/>
            <person name="Yang Z."/>
            <person name="Zhou J."/>
            <person name="Zhu J."/>
            <person name="Brent C.S."/>
            <person name="Elsik C.G."/>
            <person name="Goodisman M.A."/>
            <person name="Liberles D.A."/>
            <person name="Roe R.M."/>
            <person name="Vargo E.L."/>
            <person name="Vilcinskas A."/>
            <person name="Wang J."/>
            <person name="Bornberg-Bauer E."/>
            <person name="Korb J."/>
            <person name="Zhang G."/>
            <person name="Liebig J."/>
        </authorList>
    </citation>
    <scope>NUCLEOTIDE SEQUENCE [LARGE SCALE GENOMIC DNA]</scope>
    <source>
        <tissue evidence="2">Whole organism</tissue>
    </source>
</reference>
<feature type="compositionally biased region" description="Basic and acidic residues" evidence="1">
    <location>
        <begin position="398"/>
        <end position="412"/>
    </location>
</feature>
<evidence type="ECO:0000313" key="3">
    <source>
        <dbReference type="Proteomes" id="UP000027135"/>
    </source>
</evidence>
<feature type="region of interest" description="Disordered" evidence="1">
    <location>
        <begin position="264"/>
        <end position="284"/>
    </location>
</feature>
<evidence type="ECO:0000256" key="1">
    <source>
        <dbReference type="SAM" id="MobiDB-lite"/>
    </source>
</evidence>
<dbReference type="FunCoup" id="A0A067RFM5">
    <property type="interactions" value="2"/>
</dbReference>
<dbReference type="PANTHER" id="PTHR21356:SF1">
    <property type="entry name" value="ARMADILLO REPEAT-CONTAINING PROTEIN 2"/>
    <property type="match status" value="1"/>
</dbReference>
<feature type="compositionally biased region" description="Polar residues" evidence="1">
    <location>
        <begin position="269"/>
        <end position="281"/>
    </location>
</feature>
<dbReference type="InterPro" id="IPR011989">
    <property type="entry name" value="ARM-like"/>
</dbReference>
<proteinExistence type="predicted"/>
<dbReference type="STRING" id="136037.A0A067RFM5"/>
<keyword evidence="3" id="KW-1185">Reference proteome</keyword>
<feature type="compositionally biased region" description="Polar residues" evidence="1">
    <location>
        <begin position="221"/>
        <end position="230"/>
    </location>
</feature>
<sequence>METTHRTSTASGTNKLTVPFYAPPPFVKKTSAEIISEARASIIHDKEGIRIENTRMAASIRPVKTKRPFTPRERQRTLFGTAQKSSCRPPSSFSLGYLQFQDADLGSSLSATPHIRRLNPIPATPSASLSTSSSLLDLRDWKTLLNATTSEGSRSRVLSAQPLEIPLFLTSGQITSAAKRFRLPSIDGGGKPSLSQRHQFRATASLDNLPEEIEVDDNESQDSGINSSSIKEAPPARKAYSCPMQRTTELDKCTVKKKLQSASERKMLQEQSSSITENNSGTKKDAAESVIVVQSKTNEEIANNGVNSVKVVMKNPKGRNIINNELLEVKQKMQEEIFQKDSSHSVRDKKEICLESTHKNSFKTKTLQLDANLATCEENTLGTVKEPTSKNRNSYPPDKSKKNDSTADKELSSQDQQLEENVFGPELKTKTSNNNAKFSNKSENNFQGQKDKSVNLNAKECTITNSAKKYSKQVSKNSIITIQRSATGNPVVGDNRLSVSKNEISVKNGTEPKFFDETIAQNPSSKDNFSTADSTTEMKERQSFYQAKEVNETADKCIDIREKSVVTVSEEKNNFIQSILTALNSLAGKEENIEEVVSLMLKLYSALETEGEIGKKFRNTKLRAQVLKTLYKFLESSNDMLLLQIARIILAFRVNGKNLSGVCKLVFKVSRSDKNDKLFLEDNILELFMEVLGLASPLEDAESCVYGYGALKFLTMNTVILAKVLKLGILELMVLHMKIVNAARAEGSHIPEQTSHALFQLTGALRNVAGEEEMFPKFVSTGAVNELCKAMDFFSSDLDVISNISRTLSIISTHDDCCMSIVDYKNSFKVFVQLLQKYPGRQDIIVRLGYVLGNLMASSDVARTKFFNEDGAVASMLNLLAIYMDKDHKMLGSTNHHSEFNSDAGSNGSVEDVIIKLIRILANMCINPEVGSSLACSPTVFYSCNGHQREMNTNHISIGNTGDDNRDGRQFLDILLTVLRRKSVIESEELVHSILSTLNNLSYYPASNDGAFGERQLEIAQALSSLLNTDNKDCLVEATRVFGNLTRSKDTRDFLLESGAWNQLLKFLNWDDQELLCTTIGILVNMMADWDKRIALKEGHGIERLTSVLNKFGEGDWQLATLICQTLWNYCTESTNLHAALGIDETNHLLAILVDFLDEERLFGVVEGTEVNEALAASGHYQMWEEFAGVATNLLEKMEIFLDSLDSLESLEHMEPLLISDHQALGQQISFTHPDTQIHIL</sequence>
<dbReference type="GO" id="GO:0044782">
    <property type="term" value="P:cilium organization"/>
    <property type="evidence" value="ECO:0007669"/>
    <property type="project" value="TreeGrafter"/>
</dbReference>
<dbReference type="SUPFAM" id="SSF48371">
    <property type="entry name" value="ARM repeat"/>
    <property type="match status" value="2"/>
</dbReference>
<feature type="region of interest" description="Disordered" evidence="1">
    <location>
        <begin position="205"/>
        <end position="244"/>
    </location>
</feature>
<dbReference type="PANTHER" id="PTHR21356">
    <property type="entry name" value="ARMADILLO REPEAT CONTAINING 2"/>
    <property type="match status" value="1"/>
</dbReference>
<feature type="region of interest" description="Disordered" evidence="1">
    <location>
        <begin position="382"/>
        <end position="453"/>
    </location>
</feature>
<dbReference type="AlphaFoldDB" id="A0A067RFM5"/>